<evidence type="ECO:0000256" key="1">
    <source>
        <dbReference type="SAM" id="Phobius"/>
    </source>
</evidence>
<proteinExistence type="predicted"/>
<reference evidence="2" key="1">
    <citation type="submission" date="2020-04" db="EMBL/GenBank/DDBJ databases">
        <authorList>
            <person name="Chiriac C."/>
            <person name="Salcher M."/>
            <person name="Ghai R."/>
            <person name="Kavagutti S V."/>
        </authorList>
    </citation>
    <scope>NUCLEOTIDE SEQUENCE</scope>
</reference>
<accession>A0A6J5M334</accession>
<protein>
    <submittedName>
        <fullName evidence="2">Uncharacterized protein</fullName>
    </submittedName>
</protein>
<keyword evidence="1" id="KW-0472">Membrane</keyword>
<evidence type="ECO:0000313" key="2">
    <source>
        <dbReference type="EMBL" id="CAB4139486.1"/>
    </source>
</evidence>
<organism evidence="2">
    <name type="scientific">uncultured Caudovirales phage</name>
    <dbReference type="NCBI Taxonomy" id="2100421"/>
    <lineage>
        <taxon>Viruses</taxon>
        <taxon>Duplodnaviria</taxon>
        <taxon>Heunggongvirae</taxon>
        <taxon>Uroviricota</taxon>
        <taxon>Caudoviricetes</taxon>
        <taxon>Peduoviridae</taxon>
        <taxon>Maltschvirus</taxon>
        <taxon>Maltschvirus maltsch</taxon>
    </lineage>
</organism>
<gene>
    <name evidence="2" type="ORF">UFOVP351_53</name>
</gene>
<keyword evidence="1" id="KW-0812">Transmembrane</keyword>
<sequence length="50" mass="5615">MMSEIAAIIGAIWPILLAFVTLVIVLAKMEVRLGVVEEKVRSLFDLWNSK</sequence>
<dbReference type="EMBL" id="LR796360">
    <property type="protein sequence ID" value="CAB4139486.1"/>
    <property type="molecule type" value="Genomic_DNA"/>
</dbReference>
<keyword evidence="1" id="KW-1133">Transmembrane helix</keyword>
<feature type="transmembrane region" description="Helical" evidence="1">
    <location>
        <begin position="6"/>
        <end position="27"/>
    </location>
</feature>
<name>A0A6J5M334_9CAUD</name>